<feature type="transmembrane region" description="Helical" evidence="8">
    <location>
        <begin position="107"/>
        <end position="128"/>
    </location>
</feature>
<dbReference type="InterPro" id="IPR051328">
    <property type="entry name" value="T7SS_ABC-Transporter"/>
</dbReference>
<feature type="transmembrane region" description="Helical" evidence="8">
    <location>
        <begin position="198"/>
        <end position="218"/>
    </location>
</feature>
<evidence type="ECO:0000256" key="4">
    <source>
        <dbReference type="ARBA" id="ARBA00022692"/>
    </source>
</evidence>
<protein>
    <recommendedName>
        <fullName evidence="8">Transport permease protein</fullName>
    </recommendedName>
</protein>
<keyword evidence="8" id="KW-0813">Transport</keyword>
<evidence type="ECO:0000256" key="1">
    <source>
        <dbReference type="ARBA" id="ARBA00004651"/>
    </source>
</evidence>
<gene>
    <name evidence="10" type="ORF">GCM10025876_07070</name>
</gene>
<comment type="subcellular location">
    <subcellularLocation>
        <location evidence="1 8">Cell membrane</location>
        <topology evidence="1 8">Multi-pass membrane protein</topology>
    </subcellularLocation>
</comment>
<evidence type="ECO:0000313" key="10">
    <source>
        <dbReference type="EMBL" id="GMA34503.1"/>
    </source>
</evidence>
<evidence type="ECO:0000259" key="9">
    <source>
        <dbReference type="PROSITE" id="PS51012"/>
    </source>
</evidence>
<comment type="similarity">
    <text evidence="2 8">Belongs to the ABC-2 integral membrane protein family.</text>
</comment>
<dbReference type="Pfam" id="PF01061">
    <property type="entry name" value="ABC2_membrane"/>
    <property type="match status" value="1"/>
</dbReference>
<proteinExistence type="inferred from homology"/>
<dbReference type="PANTHER" id="PTHR43077:SF8">
    <property type="entry name" value="DOXORUBICIN RESISTANCE ABC TRANSPORTER PERMEASE PROTEIN DRRB"/>
    <property type="match status" value="1"/>
</dbReference>
<keyword evidence="3 8" id="KW-1003">Cell membrane</keyword>
<dbReference type="EMBL" id="BSUN01000001">
    <property type="protein sequence ID" value="GMA34503.1"/>
    <property type="molecule type" value="Genomic_DNA"/>
</dbReference>
<name>A0ABQ6ICP7_9MICO</name>
<reference evidence="11" key="1">
    <citation type="journal article" date="2019" name="Int. J. Syst. Evol. Microbiol.">
        <title>The Global Catalogue of Microorganisms (GCM) 10K type strain sequencing project: providing services to taxonomists for standard genome sequencing and annotation.</title>
        <authorList>
            <consortium name="The Broad Institute Genomics Platform"/>
            <consortium name="The Broad Institute Genome Sequencing Center for Infectious Disease"/>
            <person name="Wu L."/>
            <person name="Ma J."/>
        </authorList>
    </citation>
    <scope>NUCLEOTIDE SEQUENCE [LARGE SCALE GENOMIC DNA]</scope>
    <source>
        <strain evidence="11">NBRC 112299</strain>
    </source>
</reference>
<dbReference type="InterPro" id="IPR013525">
    <property type="entry name" value="ABC2_TM"/>
</dbReference>
<comment type="caution">
    <text evidence="8">Lacks conserved residue(s) required for the propagation of feature annotation.</text>
</comment>
<dbReference type="InterPro" id="IPR000412">
    <property type="entry name" value="ABC_2_transport"/>
</dbReference>
<evidence type="ECO:0000256" key="6">
    <source>
        <dbReference type="ARBA" id="ARBA00023136"/>
    </source>
</evidence>
<feature type="transmembrane region" description="Helical" evidence="8">
    <location>
        <begin position="74"/>
        <end position="101"/>
    </location>
</feature>
<dbReference type="PROSITE" id="PS51012">
    <property type="entry name" value="ABC_TM2"/>
    <property type="match status" value="1"/>
</dbReference>
<keyword evidence="5 8" id="KW-1133">Transmembrane helix</keyword>
<sequence>MTVFPVVMTLLFTYLFGGAIAGSVSEYIAYIAPGVLVQSVLFITMYTGTTLRTDIDKGVFDRFRSLPIWRPSPLVGMLLGDAVRFMVASIVTAAVCLAIGWRPAGGFVGVVLGVLLLLVFAFSLGWVWTFLSLILRTPGAIMGVASFVLMPLLFGSNIFVNPDTMPGWLQAWVSVNPVSDLVTGVRALMNGETIGSELAITLGWAAGLVAVFGSLTMWKYRDPR</sequence>
<evidence type="ECO:0000313" key="11">
    <source>
        <dbReference type="Proteomes" id="UP001157125"/>
    </source>
</evidence>
<feature type="transmembrane region" description="Helical" evidence="8">
    <location>
        <begin position="31"/>
        <end position="53"/>
    </location>
</feature>
<dbReference type="PIRSF" id="PIRSF006648">
    <property type="entry name" value="DrrB"/>
    <property type="match status" value="1"/>
</dbReference>
<comment type="caution">
    <text evidence="10">The sequence shown here is derived from an EMBL/GenBank/DDBJ whole genome shotgun (WGS) entry which is preliminary data.</text>
</comment>
<organism evidence="10 11">
    <name type="scientific">Demequina litorisediminis</name>
    <dbReference type="NCBI Taxonomy" id="1849022"/>
    <lineage>
        <taxon>Bacteria</taxon>
        <taxon>Bacillati</taxon>
        <taxon>Actinomycetota</taxon>
        <taxon>Actinomycetes</taxon>
        <taxon>Micrococcales</taxon>
        <taxon>Demequinaceae</taxon>
        <taxon>Demequina</taxon>
    </lineage>
</organism>
<keyword evidence="11" id="KW-1185">Reference proteome</keyword>
<evidence type="ECO:0000256" key="2">
    <source>
        <dbReference type="ARBA" id="ARBA00007783"/>
    </source>
</evidence>
<keyword evidence="6 8" id="KW-0472">Membrane</keyword>
<dbReference type="RefSeq" id="WP_284327431.1">
    <property type="nucleotide sequence ID" value="NZ_BSUN01000001.1"/>
</dbReference>
<evidence type="ECO:0000256" key="7">
    <source>
        <dbReference type="ARBA" id="ARBA00023251"/>
    </source>
</evidence>
<feature type="transmembrane region" description="Helical" evidence="8">
    <location>
        <begin position="140"/>
        <end position="160"/>
    </location>
</feature>
<keyword evidence="4 8" id="KW-0812">Transmembrane</keyword>
<dbReference type="PANTHER" id="PTHR43077">
    <property type="entry name" value="TRANSPORT PERMEASE YVFS-RELATED"/>
    <property type="match status" value="1"/>
</dbReference>
<evidence type="ECO:0000256" key="3">
    <source>
        <dbReference type="ARBA" id="ARBA00022475"/>
    </source>
</evidence>
<evidence type="ECO:0000256" key="5">
    <source>
        <dbReference type="ARBA" id="ARBA00022989"/>
    </source>
</evidence>
<feature type="domain" description="ABC transmembrane type-2" evidence="9">
    <location>
        <begin position="1"/>
        <end position="223"/>
    </location>
</feature>
<keyword evidence="7" id="KW-0046">Antibiotic resistance</keyword>
<dbReference type="InterPro" id="IPR047817">
    <property type="entry name" value="ABC2_TM_bact-type"/>
</dbReference>
<accession>A0ABQ6ICP7</accession>
<dbReference type="Proteomes" id="UP001157125">
    <property type="component" value="Unassembled WGS sequence"/>
</dbReference>
<evidence type="ECO:0000256" key="8">
    <source>
        <dbReference type="RuleBase" id="RU361157"/>
    </source>
</evidence>